<dbReference type="Proteomes" id="UP001220395">
    <property type="component" value="Plasmid unnamed1"/>
</dbReference>
<dbReference type="Pfam" id="PF00106">
    <property type="entry name" value="adh_short"/>
    <property type="match status" value="1"/>
</dbReference>
<dbReference type="RefSeq" id="WP_273691606.1">
    <property type="nucleotide sequence ID" value="NZ_CP117412.1"/>
</dbReference>
<accession>A0ABY7TQR3</accession>
<comment type="similarity">
    <text evidence="1">Belongs to the short-chain dehydrogenases/reductases (SDR) family.</text>
</comment>
<dbReference type="EMBL" id="CP117412">
    <property type="protein sequence ID" value="WCT75562.1"/>
    <property type="molecule type" value="Genomic_DNA"/>
</dbReference>
<dbReference type="InterPro" id="IPR036291">
    <property type="entry name" value="NAD(P)-bd_dom_sf"/>
</dbReference>
<name>A0ABY7TQR3_9SPHN</name>
<gene>
    <name evidence="3" type="ORF">PQ455_19610</name>
</gene>
<dbReference type="PANTHER" id="PTHR24320">
    <property type="entry name" value="RETINOL DEHYDROGENASE"/>
    <property type="match status" value="1"/>
</dbReference>
<dbReference type="Gene3D" id="3.40.50.720">
    <property type="entry name" value="NAD(P)-binding Rossmann-like Domain"/>
    <property type="match status" value="1"/>
</dbReference>
<dbReference type="PANTHER" id="PTHR24320:SF274">
    <property type="entry name" value="CHAIN DEHYDROGENASE, PUTATIVE (AFU_ORTHOLOGUE AFUA_4G00440)-RELATED"/>
    <property type="match status" value="1"/>
</dbReference>
<evidence type="ECO:0000313" key="3">
    <source>
        <dbReference type="EMBL" id="WCT75562.1"/>
    </source>
</evidence>
<keyword evidence="4" id="KW-1185">Reference proteome</keyword>
<dbReference type="InterPro" id="IPR002347">
    <property type="entry name" value="SDR_fam"/>
</dbReference>
<organism evidence="3 4">
    <name type="scientific">Sphingomonas naphthae</name>
    <dbReference type="NCBI Taxonomy" id="1813468"/>
    <lineage>
        <taxon>Bacteria</taxon>
        <taxon>Pseudomonadati</taxon>
        <taxon>Pseudomonadota</taxon>
        <taxon>Alphaproteobacteria</taxon>
        <taxon>Sphingomonadales</taxon>
        <taxon>Sphingomonadaceae</taxon>
        <taxon>Sphingomonas</taxon>
    </lineage>
</organism>
<dbReference type="SUPFAM" id="SSF51735">
    <property type="entry name" value="NAD(P)-binding Rossmann-fold domains"/>
    <property type="match status" value="1"/>
</dbReference>
<keyword evidence="2" id="KW-0560">Oxidoreductase</keyword>
<keyword evidence="3" id="KW-0614">Plasmid</keyword>
<evidence type="ECO:0000256" key="2">
    <source>
        <dbReference type="ARBA" id="ARBA00023002"/>
    </source>
</evidence>
<evidence type="ECO:0000313" key="4">
    <source>
        <dbReference type="Proteomes" id="UP001220395"/>
    </source>
</evidence>
<reference evidence="3 4" key="1">
    <citation type="submission" date="2023-02" db="EMBL/GenBank/DDBJ databases">
        <title>Genome sequence of Sphingomonas naphthae.</title>
        <authorList>
            <person name="Kim S."/>
            <person name="Heo J."/>
            <person name="Kwon S.-W."/>
        </authorList>
    </citation>
    <scope>NUCLEOTIDE SEQUENCE [LARGE SCALE GENOMIC DNA]</scope>
    <source>
        <strain evidence="3 4">KACC 18716</strain>
        <plasmid evidence="3 4">unnamed1</plasmid>
    </source>
</reference>
<proteinExistence type="inferred from homology"/>
<sequence>MARIFITGSAQGLGLMTGQLLAEGGHEVVLHARDAARAAATRAALPAVAGMVEGDVATLAGMRAVAAQVNAFGSFDAVIHNVAIGYREPRRDITADGLPALFATNVLAPYALTALMHRPRRLIYLSSGMHHHVRTEIDDMLWERRRWNGSTAYAESKLYDAMLAFAIARQWPDTISNALEPGWVPTRMGGAGAPDDMDQAHRTQAWLAVSNDPAAMRSGRYFYHLEERAANPEAHDPALARRLLDRCAAFSKIELPS</sequence>
<dbReference type="PRINTS" id="PR00081">
    <property type="entry name" value="GDHRDH"/>
</dbReference>
<geneLocation type="plasmid" evidence="3 4">
    <name>unnamed1</name>
</geneLocation>
<protein>
    <submittedName>
        <fullName evidence="3">SDR family NAD(P)-dependent oxidoreductase</fullName>
    </submittedName>
</protein>
<evidence type="ECO:0000256" key="1">
    <source>
        <dbReference type="ARBA" id="ARBA00006484"/>
    </source>
</evidence>